<keyword evidence="7" id="KW-0029">Amino-acid transport</keyword>
<keyword evidence="4" id="KW-0997">Cell inner membrane</keyword>
<dbReference type="GO" id="GO:0005524">
    <property type="term" value="F:ATP binding"/>
    <property type="evidence" value="ECO:0007669"/>
    <property type="project" value="UniProtKB-KW"/>
</dbReference>
<dbReference type="CDD" id="cd03224">
    <property type="entry name" value="ABC_TM1139_LivF_branched"/>
    <property type="match status" value="1"/>
</dbReference>
<evidence type="ECO:0000256" key="3">
    <source>
        <dbReference type="ARBA" id="ARBA00022475"/>
    </source>
</evidence>
<dbReference type="GO" id="GO:0015807">
    <property type="term" value="P:L-amino acid transport"/>
    <property type="evidence" value="ECO:0007669"/>
    <property type="project" value="TreeGrafter"/>
</dbReference>
<dbReference type="GO" id="GO:0015658">
    <property type="term" value="F:branched-chain amino acid transmembrane transporter activity"/>
    <property type="evidence" value="ECO:0007669"/>
    <property type="project" value="TreeGrafter"/>
</dbReference>
<dbReference type="InterPro" id="IPR027417">
    <property type="entry name" value="P-loop_NTPase"/>
</dbReference>
<proteinExistence type="inferred from homology"/>
<dbReference type="InterPro" id="IPR052156">
    <property type="entry name" value="BCAA_Transport_ATP-bd_LivF"/>
</dbReference>
<dbReference type="PROSITE" id="PS00211">
    <property type="entry name" value="ABC_TRANSPORTER_1"/>
    <property type="match status" value="1"/>
</dbReference>
<dbReference type="OrthoDB" id="9776369at2"/>
<dbReference type="Gene3D" id="3.40.50.300">
    <property type="entry name" value="P-loop containing nucleotide triphosphate hydrolases"/>
    <property type="match status" value="1"/>
</dbReference>
<dbReference type="Pfam" id="PF00005">
    <property type="entry name" value="ABC_tran"/>
    <property type="match status" value="1"/>
</dbReference>
<dbReference type="SMART" id="SM00382">
    <property type="entry name" value="AAA"/>
    <property type="match status" value="1"/>
</dbReference>
<dbReference type="GO" id="GO:0016887">
    <property type="term" value="F:ATP hydrolysis activity"/>
    <property type="evidence" value="ECO:0007669"/>
    <property type="project" value="InterPro"/>
</dbReference>
<dbReference type="STRING" id="445709.ABW99_09270"/>
<evidence type="ECO:0000256" key="2">
    <source>
        <dbReference type="ARBA" id="ARBA00022448"/>
    </source>
</evidence>
<evidence type="ECO:0000256" key="6">
    <source>
        <dbReference type="ARBA" id="ARBA00022840"/>
    </source>
</evidence>
<evidence type="ECO:0000313" key="10">
    <source>
        <dbReference type="Proteomes" id="UP000036700"/>
    </source>
</evidence>
<keyword evidence="6 9" id="KW-0067">ATP-binding</keyword>
<evidence type="ECO:0000256" key="5">
    <source>
        <dbReference type="ARBA" id="ARBA00022741"/>
    </source>
</evidence>
<name>A0A0G3ESV2_9BURK</name>
<accession>A0A0G3ESV2</accession>
<keyword evidence="3" id="KW-1003">Cell membrane</keyword>
<dbReference type="InterPro" id="IPR003439">
    <property type="entry name" value="ABC_transporter-like_ATP-bd"/>
</dbReference>
<dbReference type="InterPro" id="IPR003593">
    <property type="entry name" value="AAA+_ATPase"/>
</dbReference>
<dbReference type="RefSeq" id="WP_047214203.1">
    <property type="nucleotide sequence ID" value="NZ_CP011568.3"/>
</dbReference>
<evidence type="ECO:0000256" key="4">
    <source>
        <dbReference type="ARBA" id="ARBA00022519"/>
    </source>
</evidence>
<dbReference type="PANTHER" id="PTHR43820">
    <property type="entry name" value="HIGH-AFFINITY BRANCHED-CHAIN AMINO ACID TRANSPORT ATP-BINDING PROTEIN LIVF"/>
    <property type="match status" value="1"/>
</dbReference>
<keyword evidence="4" id="KW-0472">Membrane</keyword>
<dbReference type="InterPro" id="IPR017871">
    <property type="entry name" value="ABC_transporter-like_CS"/>
</dbReference>
<dbReference type="PROSITE" id="PS50893">
    <property type="entry name" value="ABC_TRANSPORTER_2"/>
    <property type="match status" value="1"/>
</dbReference>
<evidence type="ECO:0000313" key="9">
    <source>
        <dbReference type="EMBL" id="AKJ68377.1"/>
    </source>
</evidence>
<keyword evidence="10" id="KW-1185">Reference proteome</keyword>
<dbReference type="PATRIC" id="fig|445709.3.peg.1982"/>
<sequence>MASEIFSAKNLQTGYGRVQVLWGADLQVQRAQTVVLLGANGAGKTTLIKTIMGLIKPWQGEIVFEGADLTHARTDKRVRAGISYMSEIGCFPGLSIDENIRIGGQFTPAERLRERMDELYEVFPAIATRRKALASSLSGGQRKMVGIAKALAGDPKLLVMDEPSAGLSPLFVQEVIQVLGRFRNTGLSLLIAEQNIKFLELADHVVTLSGGRVGFSGTVEALHADDALRRAYFGVTG</sequence>
<reference evidence="10" key="1">
    <citation type="submission" date="2015-06" db="EMBL/GenBank/DDBJ databases">
        <authorList>
            <person name="Lim Y.L."/>
            <person name="Ee R."/>
            <person name="Yong D."/>
            <person name="How K.Y."/>
            <person name="Yin W.F."/>
            <person name="Chan K.G."/>
        </authorList>
    </citation>
    <scope>NUCLEOTIDE SEQUENCE [LARGE SCALE GENOMIC DNA]</scope>
    <source>
        <strain evidence="10">DSM 25325</strain>
    </source>
</reference>
<keyword evidence="5" id="KW-0547">Nucleotide-binding</keyword>
<dbReference type="Proteomes" id="UP000036700">
    <property type="component" value="Chromosome"/>
</dbReference>
<dbReference type="SUPFAM" id="SSF52540">
    <property type="entry name" value="P-loop containing nucleoside triphosphate hydrolases"/>
    <property type="match status" value="1"/>
</dbReference>
<dbReference type="AlphaFoldDB" id="A0A0G3ESV2"/>
<dbReference type="KEGG" id="ptx:ABW99_09270"/>
<gene>
    <name evidence="9" type="ORF">ABW99_09270</name>
</gene>
<evidence type="ECO:0000256" key="7">
    <source>
        <dbReference type="ARBA" id="ARBA00022970"/>
    </source>
</evidence>
<evidence type="ECO:0000259" key="8">
    <source>
        <dbReference type="PROSITE" id="PS50893"/>
    </source>
</evidence>
<evidence type="ECO:0000256" key="1">
    <source>
        <dbReference type="ARBA" id="ARBA00005417"/>
    </source>
</evidence>
<dbReference type="PANTHER" id="PTHR43820:SF4">
    <property type="entry name" value="HIGH-AFFINITY BRANCHED-CHAIN AMINO ACID TRANSPORT ATP-BINDING PROTEIN LIVF"/>
    <property type="match status" value="1"/>
</dbReference>
<feature type="domain" description="ABC transporter" evidence="8">
    <location>
        <begin position="6"/>
        <end position="235"/>
    </location>
</feature>
<comment type="similarity">
    <text evidence="1">Belongs to the ABC transporter superfamily.</text>
</comment>
<protein>
    <submittedName>
        <fullName evidence="9">ABC transporter ATP-binding protein</fullName>
    </submittedName>
</protein>
<keyword evidence="2" id="KW-0813">Transport</keyword>
<dbReference type="EMBL" id="CP011568">
    <property type="protein sequence ID" value="AKJ68377.1"/>
    <property type="molecule type" value="Genomic_DNA"/>
</dbReference>
<organism evidence="9 10">
    <name type="scientific">Pandoraea thiooxydans</name>
    <dbReference type="NCBI Taxonomy" id="445709"/>
    <lineage>
        <taxon>Bacteria</taxon>
        <taxon>Pseudomonadati</taxon>
        <taxon>Pseudomonadota</taxon>
        <taxon>Betaproteobacteria</taxon>
        <taxon>Burkholderiales</taxon>
        <taxon>Burkholderiaceae</taxon>
        <taxon>Pandoraea</taxon>
    </lineage>
</organism>